<dbReference type="InterPro" id="IPR008571">
    <property type="entry name" value="HerA-like"/>
</dbReference>
<evidence type="ECO:0000259" key="1">
    <source>
        <dbReference type="Pfam" id="PF01935"/>
    </source>
</evidence>
<sequence>MVILLRIHISLSKKDLNKHLFVCGLTGSGKTTTVKHILKSLTQNEGLPFLVLESAKRDYRQLLGDDVFKEKLNVFTIGDATVSPIKFNPFYIQKGVYPLVHIDYLKAIFNASFSLYGPMPHIVEKCLHSIYLKRGWNLTTGIHPNFVDKKGDDDKSRYDLQEHYYCFPTLTDLKDEVDKYVKNELEYKGELRDNIRTAIVARLESLCVGAKGLMFNTYDFYPLKDLLTNSTILEMENLADDDDKAFFVGLMLVLISEYRQRDNPAINPGRGDKELQHFIVIEEAHRLLKNVETERTSEMMGNPKGKAVEVFCNVISEMRSLGQGVAVVEQIPTKISPDVIKNSNTKIVHRLVARDDQSLLAGSLSISDDDALYLNRLNTGHALCHKEGMERPVECIVIDDVKSHAIGDDNYNIRRTKSDQKPLHSFETYELAALLKNDGKELAVKFLNSLCTIDSSNMQELVSLAEKELRKLLVRGNFHKRFNEMLFADYVTKQILELLSKGFYCKLHKFPENLKQTLSEVIKESDKKQHEKLRAYFRELWNISDVRTFINEVVKNLAVEYLKKKKAANYYWKC</sequence>
<accession>A0A1E3X589</accession>
<dbReference type="PANTHER" id="PTHR42957">
    <property type="entry name" value="HELICASE MJ1565-RELATED"/>
    <property type="match status" value="1"/>
</dbReference>
<dbReference type="PATRIC" id="fig|1872076.5.peg.4821"/>
<proteinExistence type="predicted"/>
<dbReference type="PANTHER" id="PTHR42957:SF1">
    <property type="entry name" value="HELICASE MJ1565-RELATED"/>
    <property type="match status" value="1"/>
</dbReference>
<dbReference type="InterPro" id="IPR027417">
    <property type="entry name" value="P-loop_NTPase"/>
</dbReference>
<name>A0A1E3X589_9BACT</name>
<dbReference type="Pfam" id="PF01935">
    <property type="entry name" value="DUF87"/>
    <property type="match status" value="1"/>
</dbReference>
<comment type="caution">
    <text evidence="2">The sequence shown here is derived from an EMBL/GenBank/DDBJ whole genome shotgun (WGS) entry which is preliminary data.</text>
</comment>
<dbReference type="InterPro" id="IPR002789">
    <property type="entry name" value="HerA_central"/>
</dbReference>
<evidence type="ECO:0000313" key="3">
    <source>
        <dbReference type="Proteomes" id="UP000094056"/>
    </source>
</evidence>
<dbReference type="Gene3D" id="3.40.50.300">
    <property type="entry name" value="P-loop containing nucleotide triphosphate hydrolases"/>
    <property type="match status" value="2"/>
</dbReference>
<dbReference type="AlphaFoldDB" id="A0A1E3X589"/>
<evidence type="ECO:0000313" key="2">
    <source>
        <dbReference type="EMBL" id="ODS30853.1"/>
    </source>
</evidence>
<feature type="domain" description="Helicase HerA central" evidence="1">
    <location>
        <begin position="9"/>
        <end position="90"/>
    </location>
</feature>
<dbReference type="SUPFAM" id="SSF52540">
    <property type="entry name" value="P-loop containing nucleoside triphosphate hydrolases"/>
    <property type="match status" value="1"/>
</dbReference>
<organism evidence="2 3">
    <name type="scientific">Candidatus Scalindua rubra</name>
    <dbReference type="NCBI Taxonomy" id="1872076"/>
    <lineage>
        <taxon>Bacteria</taxon>
        <taxon>Pseudomonadati</taxon>
        <taxon>Planctomycetota</taxon>
        <taxon>Candidatus Brocadiia</taxon>
        <taxon>Candidatus Brocadiales</taxon>
        <taxon>Candidatus Scalinduaceae</taxon>
        <taxon>Candidatus Scalindua</taxon>
    </lineage>
</organism>
<gene>
    <name evidence="2" type="ORF">SCARUB_04038</name>
</gene>
<protein>
    <submittedName>
        <fullName evidence="2">AAA-like domain protein</fullName>
    </submittedName>
</protein>
<dbReference type="EMBL" id="MAYW01000169">
    <property type="protein sequence ID" value="ODS30853.1"/>
    <property type="molecule type" value="Genomic_DNA"/>
</dbReference>
<reference evidence="2 3" key="1">
    <citation type="submission" date="2016-07" db="EMBL/GenBank/DDBJ databases">
        <title>Draft genome of Scalindua rubra, obtained from a brine-seawater interface in the Red Sea, sheds light on salt adaptation in anammox bacteria.</title>
        <authorList>
            <person name="Speth D.R."/>
            <person name="Lagkouvardos I."/>
            <person name="Wang Y."/>
            <person name="Qian P.-Y."/>
            <person name="Dutilh B.E."/>
            <person name="Jetten M.S."/>
        </authorList>
    </citation>
    <scope>NUCLEOTIDE SEQUENCE [LARGE SCALE GENOMIC DNA]</scope>
    <source>
        <strain evidence="2">BSI-1</strain>
    </source>
</reference>
<dbReference type="Proteomes" id="UP000094056">
    <property type="component" value="Unassembled WGS sequence"/>
</dbReference>